<dbReference type="Proteomes" id="UP000079169">
    <property type="component" value="Unplaced"/>
</dbReference>
<dbReference type="GO" id="GO:0005743">
    <property type="term" value="C:mitochondrial inner membrane"/>
    <property type="evidence" value="ECO:0007669"/>
    <property type="project" value="UniProtKB-SubCell"/>
</dbReference>
<dbReference type="PANTHER" id="PTHR12119:SF2">
    <property type="entry name" value="CYTOCHROME B-C1 COMPLEX SUBUNIT 8"/>
    <property type="match status" value="1"/>
</dbReference>
<keyword evidence="11" id="KW-0472">Membrane</keyword>
<evidence type="ECO:0000256" key="9">
    <source>
        <dbReference type="ARBA" id="ARBA00022989"/>
    </source>
</evidence>
<dbReference type="GeneID" id="103523138"/>
<dbReference type="AlphaFoldDB" id="A0A1S3DQW5"/>
<dbReference type="GO" id="GO:0045275">
    <property type="term" value="C:respiratory chain complex III"/>
    <property type="evidence" value="ECO:0007669"/>
    <property type="project" value="UniProtKB-UniRule"/>
</dbReference>
<dbReference type="STRING" id="121845.A0A1S3DQW5"/>
<evidence type="ECO:0000256" key="1">
    <source>
        <dbReference type="ARBA" id="ARBA00004434"/>
    </source>
</evidence>
<keyword evidence="5 13" id="KW-0679">Respiratory chain</keyword>
<evidence type="ECO:0000256" key="4">
    <source>
        <dbReference type="ARBA" id="ARBA00022448"/>
    </source>
</evidence>
<dbReference type="RefSeq" id="XP_026685970.1">
    <property type="nucleotide sequence ID" value="XM_026830169.1"/>
</dbReference>
<evidence type="ECO:0000256" key="11">
    <source>
        <dbReference type="ARBA" id="ARBA00023136"/>
    </source>
</evidence>
<sequence>MGHHGFGNLGPHIRNIVYHRISMFEQRAFAGLLNPGLQNTLRRITESAPRTVPYFLITYVIITQTNDYYAQLNRKNPKDYEHEV</sequence>
<evidence type="ECO:0000313" key="16">
    <source>
        <dbReference type="RefSeq" id="XP_026685970.1"/>
    </source>
</evidence>
<dbReference type="Gene3D" id="1.20.5.210">
    <property type="entry name" value="Cytochrome b-c1 complex subunit 8"/>
    <property type="match status" value="1"/>
</dbReference>
<keyword evidence="6" id="KW-0812">Transmembrane</keyword>
<keyword evidence="10 13" id="KW-0496">Mitochondrion</keyword>
<name>A0A1S3DQW5_DIACI</name>
<dbReference type="GO" id="GO:0006122">
    <property type="term" value="P:mitochondrial electron transport, ubiquinol to cytochrome c"/>
    <property type="evidence" value="ECO:0007669"/>
    <property type="project" value="UniProtKB-UniRule"/>
</dbReference>
<dbReference type="OMA" id="MWRRFKG"/>
<dbReference type="KEGG" id="dci:113471205"/>
<evidence type="ECO:0000256" key="3">
    <source>
        <dbReference type="ARBA" id="ARBA00016324"/>
    </source>
</evidence>
<evidence type="ECO:0000256" key="8">
    <source>
        <dbReference type="ARBA" id="ARBA00022982"/>
    </source>
</evidence>
<protein>
    <recommendedName>
        <fullName evidence="3 13">Cytochrome b-c1 complex subunit 8</fullName>
    </recommendedName>
    <alternativeName>
        <fullName evidence="13">Complex III subunit 8</fullName>
    </alternativeName>
</protein>
<gene>
    <name evidence="15" type="primary">LOC103523138</name>
    <name evidence="16" type="synonym">LOC113471205</name>
</gene>
<dbReference type="PANTHER" id="PTHR12119">
    <property type="entry name" value="UBIQUINOL-CYTOCHROME C REDUCTASE COMPLEX UBIQUINONE-BINDING PROTEIN QP-C"/>
    <property type="match status" value="1"/>
</dbReference>
<dbReference type="InterPro" id="IPR036642">
    <property type="entry name" value="Cyt_bc1_su8_sf"/>
</dbReference>
<evidence type="ECO:0000256" key="7">
    <source>
        <dbReference type="ARBA" id="ARBA00022792"/>
    </source>
</evidence>
<evidence type="ECO:0000313" key="14">
    <source>
        <dbReference type="Proteomes" id="UP000079169"/>
    </source>
</evidence>
<evidence type="ECO:0000256" key="12">
    <source>
        <dbReference type="ARBA" id="ARBA00047105"/>
    </source>
</evidence>
<dbReference type="SUPFAM" id="SSF81508">
    <property type="entry name" value="Ubiquinone-binding protein QP-C of cytochrome bc1 complex (Ubiquinol-cytochrome c reductase)"/>
    <property type="match status" value="1"/>
</dbReference>
<reference evidence="15 16" key="1">
    <citation type="submission" date="2025-04" db="UniProtKB">
        <authorList>
            <consortium name="RefSeq"/>
        </authorList>
    </citation>
    <scope>IDENTIFICATION</scope>
</reference>
<proteinExistence type="inferred from homology"/>
<evidence type="ECO:0000256" key="2">
    <source>
        <dbReference type="ARBA" id="ARBA00007668"/>
    </source>
</evidence>
<keyword evidence="7 13" id="KW-0999">Mitochondrion inner membrane</keyword>
<comment type="subcellular location">
    <subcellularLocation>
        <location evidence="1 13">Mitochondrion inner membrane</location>
        <topology evidence="1 13">Single-pass membrane protein</topology>
    </subcellularLocation>
</comment>
<keyword evidence="8 13" id="KW-0249">Electron transport</keyword>
<keyword evidence="14" id="KW-1185">Reference proteome</keyword>
<comment type="subunit">
    <text evidence="12 13">Component of the ubiquinol-cytochrome c oxidoreductase (cytochrome b-c1 complex, complex III, CIII), a multisubunit enzyme composed of 11 subunits. The complex is composed of 3 respiratory subunits cytochrome b, cytochrome c1 and Rieske protein UQCRFS1, 2 core protein subunits UQCRC1/QCR1 and UQCRC2/QCR2, and 6 low-molecular weight protein subunits UQCRH/QCR6, UQCRB/QCR7, UQCRQ/QCR8, UQCR10/QCR9, UQCR11/QCR10 and subunit 9, the cleavage product of Rieske protein UQCRFS1. The complex exists as an obligatory dimer and forms supercomplexes (SCs) in the inner mitochondrial membrane with NADH-ubiquinone oxidoreductase (complex I, CI) and cytochrome c oxidase (complex IV, CIV), resulting in different assemblies (supercomplex SCI(1)III(2)IV(1) and megacomplex MCI(2)III(2)IV(2)). Interacts with UQCC6.</text>
</comment>
<comment type="function">
    <text evidence="13">Component of the ubiquinol-cytochrome c oxidoreductase, a multisubunit transmembrane complex that is part of the mitochondrial electron transport chain which drives oxidative phosphorylation. The complex plays an important role in the uptake of multiple carbon sources present in different host niches.</text>
</comment>
<evidence type="ECO:0000256" key="6">
    <source>
        <dbReference type="ARBA" id="ARBA00022692"/>
    </source>
</evidence>
<evidence type="ECO:0000256" key="5">
    <source>
        <dbReference type="ARBA" id="ARBA00022660"/>
    </source>
</evidence>
<evidence type="ECO:0000313" key="15">
    <source>
        <dbReference type="RefSeq" id="XP_008486429.1"/>
    </source>
</evidence>
<organism evidence="14 15">
    <name type="scientific">Diaphorina citri</name>
    <name type="common">Asian citrus psyllid</name>
    <dbReference type="NCBI Taxonomy" id="121845"/>
    <lineage>
        <taxon>Eukaryota</taxon>
        <taxon>Metazoa</taxon>
        <taxon>Ecdysozoa</taxon>
        <taxon>Arthropoda</taxon>
        <taxon>Hexapoda</taxon>
        <taxon>Insecta</taxon>
        <taxon>Pterygota</taxon>
        <taxon>Neoptera</taxon>
        <taxon>Paraneoptera</taxon>
        <taxon>Hemiptera</taxon>
        <taxon>Sternorrhyncha</taxon>
        <taxon>Psylloidea</taxon>
        <taxon>Psyllidae</taxon>
        <taxon>Diaphorininae</taxon>
        <taxon>Diaphorina</taxon>
    </lineage>
</organism>
<dbReference type="RefSeq" id="XP_008486429.1">
    <property type="nucleotide sequence ID" value="XM_008488207.3"/>
</dbReference>
<comment type="similarity">
    <text evidence="2 13">Belongs to the UQCRQ/QCR8 family.</text>
</comment>
<dbReference type="Pfam" id="PF02939">
    <property type="entry name" value="UcrQ"/>
    <property type="match status" value="1"/>
</dbReference>
<keyword evidence="9" id="KW-1133">Transmembrane helix</keyword>
<keyword evidence="4 13" id="KW-0813">Transport</keyword>
<dbReference type="InterPro" id="IPR004205">
    <property type="entry name" value="Cyt_bc1_su8"/>
</dbReference>
<accession>A0A1S3DQW5</accession>
<dbReference type="PaxDb" id="121845-A0A1S3DQW5"/>
<evidence type="ECO:0000256" key="13">
    <source>
        <dbReference type="RuleBase" id="RU368118"/>
    </source>
</evidence>
<evidence type="ECO:0000256" key="10">
    <source>
        <dbReference type="ARBA" id="ARBA00023128"/>
    </source>
</evidence>
<dbReference type="KEGG" id="dci:103523138"/>